<name>A0A7R9G8E8_TIMSH</name>
<sequence length="74" mass="7950">MSYSLAVNGWIMFNPMKHFFKSCSTLVHLRPAVHPADDAQGLLKALGLDVHTANEAATKIQVSSSSPSRVSQGP</sequence>
<reference evidence="1" key="1">
    <citation type="submission" date="2020-11" db="EMBL/GenBank/DDBJ databases">
        <authorList>
            <person name="Tran Van P."/>
        </authorList>
    </citation>
    <scope>NUCLEOTIDE SEQUENCE</scope>
</reference>
<gene>
    <name evidence="1" type="ORF">TSIB3V08_LOCUS13330</name>
</gene>
<accession>A0A7R9G8E8</accession>
<evidence type="ECO:0000313" key="1">
    <source>
        <dbReference type="EMBL" id="CAD7269330.1"/>
    </source>
</evidence>
<proteinExistence type="predicted"/>
<organism evidence="1">
    <name type="scientific">Timema shepardi</name>
    <name type="common">Walking stick</name>
    <dbReference type="NCBI Taxonomy" id="629360"/>
    <lineage>
        <taxon>Eukaryota</taxon>
        <taxon>Metazoa</taxon>
        <taxon>Ecdysozoa</taxon>
        <taxon>Arthropoda</taxon>
        <taxon>Hexapoda</taxon>
        <taxon>Insecta</taxon>
        <taxon>Pterygota</taxon>
        <taxon>Neoptera</taxon>
        <taxon>Polyneoptera</taxon>
        <taxon>Phasmatodea</taxon>
        <taxon>Timematodea</taxon>
        <taxon>Timematoidea</taxon>
        <taxon>Timematidae</taxon>
        <taxon>Timema</taxon>
    </lineage>
</organism>
<dbReference type="AlphaFoldDB" id="A0A7R9G8E8"/>
<dbReference type="EMBL" id="OC023523">
    <property type="protein sequence ID" value="CAD7269330.1"/>
    <property type="molecule type" value="Genomic_DNA"/>
</dbReference>
<protein>
    <submittedName>
        <fullName evidence="1">Uncharacterized protein</fullName>
    </submittedName>
</protein>